<keyword evidence="1" id="KW-0472">Membrane</keyword>
<reference evidence="2" key="1">
    <citation type="submission" date="2015-07" db="EMBL/GenBank/DDBJ databases">
        <title>MeaNS - Measles Nucleotide Surveillance Program.</title>
        <authorList>
            <person name="Tran T."/>
            <person name="Druce J."/>
        </authorList>
    </citation>
    <scope>NUCLEOTIDE SEQUENCE</scope>
    <source>
        <strain evidence="2">UCB-OBI-ISO-001</strain>
        <tissue evidence="2">Gonad</tissue>
    </source>
</reference>
<keyword evidence="1" id="KW-1133">Transmembrane helix</keyword>
<protein>
    <submittedName>
        <fullName evidence="2">Uncharacterized protein</fullName>
    </submittedName>
</protein>
<gene>
    <name evidence="2" type="ORF">OCBIM_22032693mg</name>
</gene>
<keyword evidence="1" id="KW-0812">Transmembrane</keyword>
<dbReference type="AlphaFoldDB" id="A0A0L8I6B9"/>
<accession>A0A0L8I6B9</accession>
<proteinExistence type="predicted"/>
<evidence type="ECO:0000313" key="2">
    <source>
        <dbReference type="EMBL" id="KOF96944.1"/>
    </source>
</evidence>
<sequence>MIFLLFVFFMLSLFVSIFLLFCEFLYLRH</sequence>
<evidence type="ECO:0000256" key="1">
    <source>
        <dbReference type="SAM" id="Phobius"/>
    </source>
</evidence>
<dbReference type="EMBL" id="KQ416445">
    <property type="protein sequence ID" value="KOF96944.1"/>
    <property type="molecule type" value="Genomic_DNA"/>
</dbReference>
<name>A0A0L8I6B9_OCTBM</name>
<organism evidence="2">
    <name type="scientific">Octopus bimaculoides</name>
    <name type="common">California two-spotted octopus</name>
    <dbReference type="NCBI Taxonomy" id="37653"/>
    <lineage>
        <taxon>Eukaryota</taxon>
        <taxon>Metazoa</taxon>
        <taxon>Spiralia</taxon>
        <taxon>Lophotrochozoa</taxon>
        <taxon>Mollusca</taxon>
        <taxon>Cephalopoda</taxon>
        <taxon>Coleoidea</taxon>
        <taxon>Octopodiformes</taxon>
        <taxon>Octopoda</taxon>
        <taxon>Incirrata</taxon>
        <taxon>Octopodidae</taxon>
        <taxon>Octopus</taxon>
    </lineage>
</organism>
<feature type="transmembrane region" description="Helical" evidence="1">
    <location>
        <begin position="6"/>
        <end position="27"/>
    </location>
</feature>